<comment type="caution">
    <text evidence="4">The sequence shown here is derived from an EMBL/GenBank/DDBJ whole genome shotgun (WGS) entry which is preliminary data.</text>
</comment>
<dbReference type="InterPro" id="IPR051656">
    <property type="entry name" value="LEM_domain"/>
</dbReference>
<keyword evidence="2" id="KW-0472">Membrane</keyword>
<dbReference type="EMBL" id="JARQWQ010000073">
    <property type="protein sequence ID" value="KAK2554002.1"/>
    <property type="molecule type" value="Genomic_DNA"/>
</dbReference>
<dbReference type="Pfam" id="PF08198">
    <property type="entry name" value="Thymopoietin"/>
    <property type="match status" value="1"/>
</dbReference>
<accession>A0AAD9Q3C2</accession>
<feature type="region of interest" description="Disordered" evidence="1">
    <location>
        <begin position="48"/>
        <end position="74"/>
    </location>
</feature>
<feature type="domain" description="LEM-like" evidence="3">
    <location>
        <begin position="5"/>
        <end position="48"/>
    </location>
</feature>
<keyword evidence="2" id="KW-0812">Transmembrane</keyword>
<evidence type="ECO:0000256" key="2">
    <source>
        <dbReference type="SAM" id="Phobius"/>
    </source>
</evidence>
<dbReference type="CDD" id="cd12935">
    <property type="entry name" value="LEM_like"/>
    <property type="match status" value="1"/>
</dbReference>
<feature type="compositionally biased region" description="Acidic residues" evidence="1">
    <location>
        <begin position="49"/>
        <end position="63"/>
    </location>
</feature>
<evidence type="ECO:0000256" key="1">
    <source>
        <dbReference type="SAM" id="MobiDB-lite"/>
    </source>
</evidence>
<evidence type="ECO:0000313" key="4">
    <source>
        <dbReference type="EMBL" id="KAK2554002.1"/>
    </source>
</evidence>
<dbReference type="FunFam" id="1.10.720.40:FF:000001">
    <property type="entry name" value="LEM domain containing 2, isoform CRA_a"/>
    <property type="match status" value="1"/>
</dbReference>
<evidence type="ECO:0000259" key="3">
    <source>
        <dbReference type="PROSITE" id="PS50955"/>
    </source>
</evidence>
<sequence>MPSFSNNPERLTKERLKSALIANGVPLPQTDQRKAFYVDLYLQKLSSQNDEEEFSSDESEEVSESSPIGYSKKLPPKQKIVINKRVKTGLPFDVTALSDGDLARQLKSFGATLLAEELKAPPAPVVHSKLSPKQKTKQSRTTPKSQRYEDFSDGNETADAEDMEIEEVEGLQYNNHFEQEDPEDPELFKIPSPSFKSTPAESATRKRVTINIAKQEFTSEVGVDSKRETVSGLDKTESAGKEEVRKHTEPTKEDSNMVGAHIRFVLAILLFLGFMIFLVYILMEGTPQGAIAPSVQ</sequence>
<organism evidence="4 5">
    <name type="scientific">Acropora cervicornis</name>
    <name type="common">Staghorn coral</name>
    <dbReference type="NCBI Taxonomy" id="6130"/>
    <lineage>
        <taxon>Eukaryota</taxon>
        <taxon>Metazoa</taxon>
        <taxon>Cnidaria</taxon>
        <taxon>Anthozoa</taxon>
        <taxon>Hexacorallia</taxon>
        <taxon>Scleractinia</taxon>
        <taxon>Astrocoeniina</taxon>
        <taxon>Acroporidae</taxon>
        <taxon>Acropora</taxon>
    </lineage>
</organism>
<name>A0AAD9Q3C2_ACRCE</name>
<dbReference type="SUPFAM" id="SSF63451">
    <property type="entry name" value="LEM domain"/>
    <property type="match status" value="1"/>
</dbReference>
<dbReference type="SMART" id="SM01261">
    <property type="entry name" value="Thymopoietin"/>
    <property type="match status" value="1"/>
</dbReference>
<feature type="region of interest" description="Disordered" evidence="1">
    <location>
        <begin position="120"/>
        <end position="159"/>
    </location>
</feature>
<gene>
    <name evidence="4" type="ORF">P5673_024715</name>
</gene>
<keyword evidence="2" id="KW-1133">Transmembrane helix</keyword>
<evidence type="ECO:0000313" key="5">
    <source>
        <dbReference type="Proteomes" id="UP001249851"/>
    </source>
</evidence>
<dbReference type="InterPro" id="IPR011015">
    <property type="entry name" value="LEM/LEM-like_dom_sf"/>
</dbReference>
<dbReference type="AlphaFoldDB" id="A0AAD9Q3C2"/>
<dbReference type="PANTHER" id="PTHR12019:SF9">
    <property type="entry name" value="THYMOPOIETIN"/>
    <property type="match status" value="1"/>
</dbReference>
<dbReference type="Proteomes" id="UP001249851">
    <property type="component" value="Unassembled WGS sequence"/>
</dbReference>
<dbReference type="PANTHER" id="PTHR12019">
    <property type="entry name" value="LAMINA-ASSOCIATED POLYPEPTIDE THYMOPOIETIN"/>
    <property type="match status" value="1"/>
</dbReference>
<dbReference type="InterPro" id="IPR013146">
    <property type="entry name" value="LEM-like_dom"/>
</dbReference>
<reference evidence="4" key="2">
    <citation type="journal article" date="2023" name="Science">
        <title>Genomic signatures of disease resistance in endangered staghorn corals.</title>
        <authorList>
            <person name="Vollmer S.V."/>
            <person name="Selwyn J.D."/>
            <person name="Despard B.A."/>
            <person name="Roesel C.L."/>
        </authorList>
    </citation>
    <scope>NUCLEOTIDE SEQUENCE</scope>
    <source>
        <strain evidence="4">K2</strain>
    </source>
</reference>
<reference evidence="4" key="1">
    <citation type="journal article" date="2023" name="G3 (Bethesda)">
        <title>Whole genome assembly and annotation of the endangered Caribbean coral Acropora cervicornis.</title>
        <authorList>
            <person name="Selwyn J.D."/>
            <person name="Vollmer S.V."/>
        </authorList>
    </citation>
    <scope>NUCLEOTIDE SEQUENCE</scope>
    <source>
        <strain evidence="4">K2</strain>
    </source>
</reference>
<feature type="transmembrane region" description="Helical" evidence="2">
    <location>
        <begin position="264"/>
        <end position="283"/>
    </location>
</feature>
<dbReference type="PROSITE" id="PS50955">
    <property type="entry name" value="LEM_LIKE"/>
    <property type="match status" value="1"/>
</dbReference>
<proteinExistence type="predicted"/>
<feature type="region of interest" description="Disordered" evidence="1">
    <location>
        <begin position="223"/>
        <end position="252"/>
    </location>
</feature>
<protein>
    <submittedName>
        <fullName evidence="4">Lamina-associated polypeptide 2</fullName>
    </submittedName>
</protein>
<dbReference type="GO" id="GO:0003677">
    <property type="term" value="F:DNA binding"/>
    <property type="evidence" value="ECO:0007669"/>
    <property type="project" value="InterPro"/>
</dbReference>
<keyword evidence="5" id="KW-1185">Reference proteome</keyword>
<feature type="region of interest" description="Disordered" evidence="1">
    <location>
        <begin position="178"/>
        <end position="202"/>
    </location>
</feature>
<dbReference type="Gene3D" id="1.10.720.40">
    <property type="match status" value="1"/>
</dbReference>